<dbReference type="Pfam" id="PF11969">
    <property type="entry name" value="DcpS_C"/>
    <property type="match status" value="1"/>
</dbReference>
<dbReference type="InterPro" id="IPR036265">
    <property type="entry name" value="HIT-like_sf"/>
</dbReference>
<dbReference type="PROSITE" id="PS00892">
    <property type="entry name" value="HIT_1"/>
    <property type="match status" value="1"/>
</dbReference>
<feature type="short sequence motif" description="Histidine triad motif" evidence="1">
    <location>
        <begin position="98"/>
        <end position="102"/>
    </location>
</feature>
<dbReference type="Gene3D" id="3.30.428.10">
    <property type="entry name" value="HIT-like"/>
    <property type="match status" value="1"/>
</dbReference>
<dbReference type="SUPFAM" id="SSF54197">
    <property type="entry name" value="HIT-like"/>
    <property type="match status" value="1"/>
</dbReference>
<dbReference type="CDD" id="cd01276">
    <property type="entry name" value="PKCI_related"/>
    <property type="match status" value="1"/>
</dbReference>
<dbReference type="InterPro" id="IPR019808">
    <property type="entry name" value="Histidine_triad_CS"/>
</dbReference>
<dbReference type="EMBL" id="JBJHZZ010000006">
    <property type="protein sequence ID" value="MFL0247418.1"/>
    <property type="molecule type" value="Genomic_DNA"/>
</dbReference>
<dbReference type="PANTHER" id="PTHR23089">
    <property type="entry name" value="HISTIDINE TRIAD HIT PROTEIN"/>
    <property type="match status" value="1"/>
</dbReference>
<gene>
    <name evidence="3" type="ORF">ACJDUG_10585</name>
</gene>
<evidence type="ECO:0000256" key="1">
    <source>
        <dbReference type="PROSITE-ProRule" id="PRU00464"/>
    </source>
</evidence>
<feature type="domain" description="HIT" evidence="2">
    <location>
        <begin position="5"/>
        <end position="114"/>
    </location>
</feature>
<accession>A0ABW8T6T0</accession>
<sequence length="114" mass="12623">MDNCIFCSIIAGKIPSEKVFEDEKVLAFKDINPEAPVHIIIIPKKHINSINDLEYNDSELIGHIYNVAKEIAADLKINESGYRVVTNCGKDAGQSVSHLHFHLLGGRSLTWPPG</sequence>
<evidence type="ECO:0000313" key="3">
    <source>
        <dbReference type="EMBL" id="MFL0247418.1"/>
    </source>
</evidence>
<protein>
    <submittedName>
        <fullName evidence="3">Histidine triad nucleotide-binding protein</fullName>
    </submittedName>
</protein>
<name>A0ABW8T6T0_9CLOT</name>
<keyword evidence="4" id="KW-1185">Reference proteome</keyword>
<reference evidence="3 4" key="1">
    <citation type="submission" date="2024-11" db="EMBL/GenBank/DDBJ databases">
        <authorList>
            <person name="Heng Y.C."/>
            <person name="Lim A.C.H."/>
            <person name="Lee J.K.Y."/>
            <person name="Kittelmann S."/>
        </authorList>
    </citation>
    <scope>NUCLEOTIDE SEQUENCE [LARGE SCALE GENOMIC DNA]</scope>
    <source>
        <strain evidence="3 4">WILCCON 0185</strain>
    </source>
</reference>
<evidence type="ECO:0000259" key="2">
    <source>
        <dbReference type="PROSITE" id="PS51084"/>
    </source>
</evidence>
<evidence type="ECO:0000313" key="4">
    <source>
        <dbReference type="Proteomes" id="UP001623591"/>
    </source>
</evidence>
<dbReference type="PROSITE" id="PS51084">
    <property type="entry name" value="HIT_2"/>
    <property type="match status" value="1"/>
</dbReference>
<dbReference type="InterPro" id="IPR011146">
    <property type="entry name" value="HIT-like"/>
</dbReference>
<organism evidence="3 4">
    <name type="scientific">Candidatus Clostridium stratigraminis</name>
    <dbReference type="NCBI Taxonomy" id="3381661"/>
    <lineage>
        <taxon>Bacteria</taxon>
        <taxon>Bacillati</taxon>
        <taxon>Bacillota</taxon>
        <taxon>Clostridia</taxon>
        <taxon>Eubacteriales</taxon>
        <taxon>Clostridiaceae</taxon>
        <taxon>Clostridium</taxon>
    </lineage>
</organism>
<dbReference type="RefSeq" id="WP_406769866.1">
    <property type="nucleotide sequence ID" value="NZ_JBJHZZ010000006.1"/>
</dbReference>
<comment type="caution">
    <text evidence="3">The sequence shown here is derived from an EMBL/GenBank/DDBJ whole genome shotgun (WGS) entry which is preliminary data.</text>
</comment>
<dbReference type="InterPro" id="IPR001310">
    <property type="entry name" value="Histidine_triad_HIT"/>
</dbReference>
<dbReference type="PRINTS" id="PR00332">
    <property type="entry name" value="HISTRIAD"/>
</dbReference>
<proteinExistence type="predicted"/>
<dbReference type="Proteomes" id="UP001623591">
    <property type="component" value="Unassembled WGS sequence"/>
</dbReference>